<name>A0A9D9NNY2_9BACT</name>
<evidence type="ECO:0000259" key="9">
    <source>
        <dbReference type="PROSITE" id="PS50972"/>
    </source>
</evidence>
<evidence type="ECO:0000256" key="8">
    <source>
        <dbReference type="ARBA" id="ARBA00022909"/>
    </source>
</evidence>
<comment type="caution">
    <text evidence="10">The sequence shown here is derived from an EMBL/GenBank/DDBJ whole genome shotgun (WGS) entry which is preliminary data.</text>
</comment>
<comment type="catalytic activity">
    <reaction evidence="1">
        <text>(7,8-dihydropterin-6-yl)methyl diphosphate + 4-aminobenzoate = 7,8-dihydropteroate + diphosphate</text>
        <dbReference type="Rhea" id="RHEA:19949"/>
        <dbReference type="ChEBI" id="CHEBI:17836"/>
        <dbReference type="ChEBI" id="CHEBI:17839"/>
        <dbReference type="ChEBI" id="CHEBI:33019"/>
        <dbReference type="ChEBI" id="CHEBI:72950"/>
        <dbReference type="EC" id="2.5.1.15"/>
    </reaction>
</comment>
<organism evidence="10 11">
    <name type="scientific">Candidatus Cryptobacteroides avistercoris</name>
    <dbReference type="NCBI Taxonomy" id="2840758"/>
    <lineage>
        <taxon>Bacteria</taxon>
        <taxon>Pseudomonadati</taxon>
        <taxon>Bacteroidota</taxon>
        <taxon>Bacteroidia</taxon>
        <taxon>Bacteroidales</taxon>
        <taxon>Candidatus Cryptobacteroides</taxon>
    </lineage>
</organism>
<dbReference type="GO" id="GO:0046654">
    <property type="term" value="P:tetrahydrofolate biosynthetic process"/>
    <property type="evidence" value="ECO:0007669"/>
    <property type="project" value="TreeGrafter"/>
</dbReference>
<evidence type="ECO:0000256" key="3">
    <source>
        <dbReference type="ARBA" id="ARBA00004763"/>
    </source>
</evidence>
<evidence type="ECO:0000256" key="7">
    <source>
        <dbReference type="ARBA" id="ARBA00022842"/>
    </source>
</evidence>
<dbReference type="InterPro" id="IPR011005">
    <property type="entry name" value="Dihydropteroate_synth-like_sf"/>
</dbReference>
<comment type="cofactor">
    <cofactor evidence="2">
        <name>Mg(2+)</name>
        <dbReference type="ChEBI" id="CHEBI:18420"/>
    </cofactor>
</comment>
<reference evidence="10" key="2">
    <citation type="journal article" date="2021" name="PeerJ">
        <title>Extensive microbial diversity within the chicken gut microbiome revealed by metagenomics and culture.</title>
        <authorList>
            <person name="Gilroy R."/>
            <person name="Ravi A."/>
            <person name="Getino M."/>
            <person name="Pursley I."/>
            <person name="Horton D.L."/>
            <person name="Alikhan N.F."/>
            <person name="Baker D."/>
            <person name="Gharbi K."/>
            <person name="Hall N."/>
            <person name="Watson M."/>
            <person name="Adriaenssens E.M."/>
            <person name="Foster-Nyarko E."/>
            <person name="Jarju S."/>
            <person name="Secka A."/>
            <person name="Antonio M."/>
            <person name="Oren A."/>
            <person name="Chaudhuri R.R."/>
            <person name="La Ragione R."/>
            <person name="Hildebrand F."/>
            <person name="Pallen M.J."/>
        </authorList>
    </citation>
    <scope>NUCLEOTIDE SEQUENCE</scope>
    <source>
        <strain evidence="10">B3-1481</strain>
    </source>
</reference>
<protein>
    <recommendedName>
        <fullName evidence="4">dihydropteroate synthase</fullName>
        <ecNumber evidence="4">2.5.1.15</ecNumber>
    </recommendedName>
</protein>
<comment type="pathway">
    <text evidence="3">Cofactor biosynthesis; tetrahydrofolate biosynthesis; 7,8-dihydrofolate from 2-amino-4-hydroxy-6-hydroxymethyl-7,8-dihydropteridine diphosphate and 4-aminobenzoate: step 1/2.</text>
</comment>
<evidence type="ECO:0000256" key="4">
    <source>
        <dbReference type="ARBA" id="ARBA00012458"/>
    </source>
</evidence>
<dbReference type="InterPro" id="IPR045031">
    <property type="entry name" value="DHP_synth-like"/>
</dbReference>
<dbReference type="Proteomes" id="UP000823769">
    <property type="component" value="Unassembled WGS sequence"/>
</dbReference>
<proteinExistence type="predicted"/>
<dbReference type="AlphaFoldDB" id="A0A9D9NNY2"/>
<dbReference type="InterPro" id="IPR000489">
    <property type="entry name" value="Pterin-binding_dom"/>
</dbReference>
<evidence type="ECO:0000256" key="1">
    <source>
        <dbReference type="ARBA" id="ARBA00000012"/>
    </source>
</evidence>
<evidence type="ECO:0000313" key="10">
    <source>
        <dbReference type="EMBL" id="MBO8480437.1"/>
    </source>
</evidence>
<dbReference type="NCBIfam" id="TIGR01496">
    <property type="entry name" value="DHPS"/>
    <property type="match status" value="1"/>
</dbReference>
<dbReference type="EC" id="2.5.1.15" evidence="4"/>
<gene>
    <name evidence="10" type="primary">folP</name>
    <name evidence="10" type="ORF">IAB76_04935</name>
</gene>
<dbReference type="PANTHER" id="PTHR20941:SF1">
    <property type="entry name" value="FOLIC ACID SYNTHESIS PROTEIN FOL1"/>
    <property type="match status" value="1"/>
</dbReference>
<dbReference type="SUPFAM" id="SSF51717">
    <property type="entry name" value="Dihydropteroate synthetase-like"/>
    <property type="match status" value="1"/>
</dbReference>
<sequence>MVKIMGILNLTPDSFWAPSRVAEGQAAAAIGKMLDDGADIIDVGAVSTRPGASDVDLEEEWRRLRPVLPLLSGLRFSVDTVRAEIVRRVYAEAGPFIVNDISAGEDDPGMLLTAAGLGLGYVAMHKRGNPRTMDSLCCYPGGVVAGVLDYFRKFAARAECLGLRDWILDPGFGFAKTDAQNMEMLERLREFTVLGRPVLVGLADKRFTRGRTEECHRMALRNGASILRVHDVAAARRLLLEQ</sequence>
<accession>A0A9D9NNY2</accession>
<dbReference type="GO" id="GO:0046656">
    <property type="term" value="P:folic acid biosynthetic process"/>
    <property type="evidence" value="ECO:0007669"/>
    <property type="project" value="UniProtKB-KW"/>
</dbReference>
<evidence type="ECO:0000256" key="5">
    <source>
        <dbReference type="ARBA" id="ARBA00022679"/>
    </source>
</evidence>
<dbReference type="PROSITE" id="PS50972">
    <property type="entry name" value="PTERIN_BINDING"/>
    <property type="match status" value="1"/>
</dbReference>
<dbReference type="PANTHER" id="PTHR20941">
    <property type="entry name" value="FOLATE SYNTHESIS PROTEINS"/>
    <property type="match status" value="1"/>
</dbReference>
<dbReference type="GO" id="GO:0046872">
    <property type="term" value="F:metal ion binding"/>
    <property type="evidence" value="ECO:0007669"/>
    <property type="project" value="UniProtKB-KW"/>
</dbReference>
<dbReference type="GO" id="GO:0004156">
    <property type="term" value="F:dihydropteroate synthase activity"/>
    <property type="evidence" value="ECO:0007669"/>
    <property type="project" value="UniProtKB-EC"/>
</dbReference>
<evidence type="ECO:0000313" key="11">
    <source>
        <dbReference type="Proteomes" id="UP000823769"/>
    </source>
</evidence>
<evidence type="ECO:0000256" key="6">
    <source>
        <dbReference type="ARBA" id="ARBA00022723"/>
    </source>
</evidence>
<dbReference type="GO" id="GO:0005829">
    <property type="term" value="C:cytosol"/>
    <property type="evidence" value="ECO:0007669"/>
    <property type="project" value="TreeGrafter"/>
</dbReference>
<keyword evidence="5 10" id="KW-0808">Transferase</keyword>
<feature type="domain" description="Pterin-binding" evidence="9">
    <location>
        <begin position="2"/>
        <end position="242"/>
    </location>
</feature>
<keyword evidence="7" id="KW-0460">Magnesium</keyword>
<dbReference type="PROSITE" id="PS00793">
    <property type="entry name" value="DHPS_2"/>
    <property type="match status" value="1"/>
</dbReference>
<dbReference type="Pfam" id="PF00809">
    <property type="entry name" value="Pterin_bind"/>
    <property type="match status" value="1"/>
</dbReference>
<keyword evidence="8" id="KW-0289">Folate biosynthesis</keyword>
<keyword evidence="6" id="KW-0479">Metal-binding</keyword>
<evidence type="ECO:0000256" key="2">
    <source>
        <dbReference type="ARBA" id="ARBA00001946"/>
    </source>
</evidence>
<dbReference type="Gene3D" id="3.20.20.20">
    <property type="entry name" value="Dihydropteroate synthase-like"/>
    <property type="match status" value="1"/>
</dbReference>
<reference evidence="10" key="1">
    <citation type="submission" date="2020-10" db="EMBL/GenBank/DDBJ databases">
        <authorList>
            <person name="Gilroy R."/>
        </authorList>
    </citation>
    <scope>NUCLEOTIDE SEQUENCE</scope>
    <source>
        <strain evidence="10">B3-1481</strain>
    </source>
</reference>
<dbReference type="EMBL" id="JADILW010000069">
    <property type="protein sequence ID" value="MBO8480437.1"/>
    <property type="molecule type" value="Genomic_DNA"/>
</dbReference>
<dbReference type="InterPro" id="IPR006390">
    <property type="entry name" value="DHP_synth_dom"/>
</dbReference>